<keyword evidence="4 5" id="KW-0472">Membrane</keyword>
<evidence type="ECO:0000256" key="4">
    <source>
        <dbReference type="ARBA" id="ARBA00023136"/>
    </source>
</evidence>
<reference evidence="7 8" key="1">
    <citation type="submission" date="2019-07" db="EMBL/GenBank/DDBJ databases">
        <title>Genomics analysis of Aphanomyces spp. identifies a new class of oomycete effector associated with host adaptation.</title>
        <authorList>
            <person name="Gaulin E."/>
        </authorList>
    </citation>
    <scope>NUCLEOTIDE SEQUENCE [LARGE SCALE GENOMIC DNA]</scope>
    <source>
        <strain evidence="7 8">ATCC 201684</strain>
    </source>
</reference>
<proteinExistence type="predicted"/>
<feature type="transmembrane region" description="Helical" evidence="5">
    <location>
        <begin position="131"/>
        <end position="150"/>
    </location>
</feature>
<feature type="transmembrane region" description="Helical" evidence="5">
    <location>
        <begin position="54"/>
        <end position="77"/>
    </location>
</feature>
<feature type="transmembrane region" description="Helical" evidence="5">
    <location>
        <begin position="98"/>
        <end position="119"/>
    </location>
</feature>
<keyword evidence="2 5" id="KW-0812">Transmembrane</keyword>
<evidence type="ECO:0000313" key="7">
    <source>
        <dbReference type="EMBL" id="KAF0727356.1"/>
    </source>
</evidence>
<dbReference type="InterPro" id="IPR019402">
    <property type="entry name" value="CWH43_N"/>
</dbReference>
<dbReference type="OrthoDB" id="191706at2759"/>
<evidence type="ECO:0000256" key="2">
    <source>
        <dbReference type="ARBA" id="ARBA00022692"/>
    </source>
</evidence>
<comment type="subcellular location">
    <subcellularLocation>
        <location evidence="1">Endomembrane system</location>
        <topology evidence="1">Multi-pass membrane protein</topology>
    </subcellularLocation>
</comment>
<accession>A0A6G0WJG8</accession>
<evidence type="ECO:0000256" key="5">
    <source>
        <dbReference type="SAM" id="Phobius"/>
    </source>
</evidence>
<dbReference type="AlphaFoldDB" id="A0A6G0WJG8"/>
<dbReference type="PANTHER" id="PTHR21324">
    <property type="entry name" value="FASTING-INDUCIBLE INTEGRAL MEMBRANE PROTEIN TM6P1-RELATED"/>
    <property type="match status" value="1"/>
</dbReference>
<gene>
    <name evidence="7" type="ORF">Ae201684_014615</name>
</gene>
<evidence type="ECO:0000256" key="3">
    <source>
        <dbReference type="ARBA" id="ARBA00022989"/>
    </source>
</evidence>
<dbReference type="InterPro" id="IPR050911">
    <property type="entry name" value="DRAM/TMEM150_Autophagy_Mod"/>
</dbReference>
<dbReference type="PANTHER" id="PTHR21324:SF2">
    <property type="entry name" value="EG:22E5.9 PROTEIN"/>
    <property type="match status" value="1"/>
</dbReference>
<protein>
    <recommendedName>
        <fullName evidence="6">CWH43-like N-terminal domain-containing protein</fullName>
    </recommendedName>
</protein>
<dbReference type="GO" id="GO:0012505">
    <property type="term" value="C:endomembrane system"/>
    <property type="evidence" value="ECO:0007669"/>
    <property type="project" value="UniProtKB-SubCell"/>
</dbReference>
<dbReference type="Proteomes" id="UP000481153">
    <property type="component" value="Unassembled WGS sequence"/>
</dbReference>
<organism evidence="7 8">
    <name type="scientific">Aphanomyces euteiches</name>
    <dbReference type="NCBI Taxonomy" id="100861"/>
    <lineage>
        <taxon>Eukaryota</taxon>
        <taxon>Sar</taxon>
        <taxon>Stramenopiles</taxon>
        <taxon>Oomycota</taxon>
        <taxon>Saprolegniomycetes</taxon>
        <taxon>Saprolegniales</taxon>
        <taxon>Verrucalvaceae</taxon>
        <taxon>Aphanomyces</taxon>
    </lineage>
</organism>
<dbReference type="EMBL" id="VJMJ01000198">
    <property type="protein sequence ID" value="KAF0727356.1"/>
    <property type="molecule type" value="Genomic_DNA"/>
</dbReference>
<evidence type="ECO:0000313" key="8">
    <source>
        <dbReference type="Proteomes" id="UP000481153"/>
    </source>
</evidence>
<sequence length="286" mass="32087">MPLRLALWSPILAPFFTVVTLITCFAIAKAKDIYVGSLSWPYFSDMGRDDPAYYVFVVGLCLTAIFLLLTWWFNWHFQASVLSHSAAKQTAPPSLSRCNTAASIMGMISTIGLPILSIYRVSYPHPEVHNYAAYFFFVFQAAAVLLNTYVSRRILTIISENASQVPTRLLVSIQRAWRVQIAFASIFLVAFILYIPVGLALVCEFARLTQAKCIDLNLGVEYCTVTVRLDATNTKLYDYSNCYSINQMRAGAQLACILTLVGYAVSFVFHELHHDKDEATYEHTTG</sequence>
<comment type="caution">
    <text evidence="7">The sequence shown here is derived from an EMBL/GenBank/DDBJ whole genome shotgun (WGS) entry which is preliminary data.</text>
</comment>
<dbReference type="Pfam" id="PF10277">
    <property type="entry name" value="Frag1"/>
    <property type="match status" value="1"/>
</dbReference>
<keyword evidence="3 5" id="KW-1133">Transmembrane helix</keyword>
<feature type="transmembrane region" description="Helical" evidence="5">
    <location>
        <begin position="181"/>
        <end position="202"/>
    </location>
</feature>
<name>A0A6G0WJG8_9STRA</name>
<dbReference type="VEuPathDB" id="FungiDB:AeMF1_021841"/>
<evidence type="ECO:0000259" key="6">
    <source>
        <dbReference type="Pfam" id="PF10277"/>
    </source>
</evidence>
<keyword evidence="8" id="KW-1185">Reference proteome</keyword>
<feature type="domain" description="CWH43-like N-terminal" evidence="6">
    <location>
        <begin position="9"/>
        <end position="267"/>
    </location>
</feature>
<evidence type="ECO:0000256" key="1">
    <source>
        <dbReference type="ARBA" id="ARBA00004127"/>
    </source>
</evidence>